<dbReference type="Proteomes" id="UP000291338">
    <property type="component" value="Unassembled WGS sequence"/>
</dbReference>
<evidence type="ECO:0000313" key="2">
    <source>
        <dbReference type="Proteomes" id="UP000291338"/>
    </source>
</evidence>
<proteinExistence type="predicted"/>
<reference evidence="1 2" key="1">
    <citation type="submission" date="2018-01" db="EMBL/GenBank/DDBJ databases">
        <title>Co-occurrence of chitin degradation, pigmentation and bioactivity in marine Pseudoalteromonas.</title>
        <authorList>
            <person name="Paulsen S."/>
            <person name="Gram L."/>
            <person name="Machado H."/>
        </authorList>
    </citation>
    <scope>NUCLEOTIDE SEQUENCE [LARGE SCALE GENOMIC DNA]</scope>
    <source>
        <strain evidence="1 2">S3898</strain>
    </source>
</reference>
<comment type="caution">
    <text evidence="1">The sequence shown here is derived from an EMBL/GenBank/DDBJ whole genome shotgun (WGS) entry which is preliminary data.</text>
</comment>
<sequence>MLRSANHLMNTKRICTFHSDALNENLEVRTLNEFEDSYLLTIIRTNSLNQMQVPIVAEAKLTGNRVSISLTENVSKANRKTFRTEAKQALMFWANDTSHEKMYSIA</sequence>
<dbReference type="RefSeq" id="WP_130253930.1">
    <property type="nucleotide sequence ID" value="NZ_PPSX01000008.1"/>
</dbReference>
<dbReference type="EMBL" id="PPSX01000008">
    <property type="protein sequence ID" value="RZQ54851.1"/>
    <property type="molecule type" value="Genomic_DNA"/>
</dbReference>
<protein>
    <submittedName>
        <fullName evidence="1">Uncharacterized protein</fullName>
    </submittedName>
</protein>
<dbReference type="AlphaFoldDB" id="A0A4Q7IS73"/>
<name>A0A4Q7IS73_9GAMM</name>
<evidence type="ECO:0000313" key="1">
    <source>
        <dbReference type="EMBL" id="RZQ54851.1"/>
    </source>
</evidence>
<gene>
    <name evidence="1" type="ORF">C1E23_01770</name>
</gene>
<accession>A0A4Q7IS73</accession>
<organism evidence="1 2">
    <name type="scientific">Pseudoalteromonas phenolica</name>
    <dbReference type="NCBI Taxonomy" id="161398"/>
    <lineage>
        <taxon>Bacteria</taxon>
        <taxon>Pseudomonadati</taxon>
        <taxon>Pseudomonadota</taxon>
        <taxon>Gammaproteobacteria</taxon>
        <taxon>Alteromonadales</taxon>
        <taxon>Pseudoalteromonadaceae</taxon>
        <taxon>Pseudoalteromonas</taxon>
    </lineage>
</organism>